<keyword evidence="6 11" id="KW-0418">Kinase</keyword>
<proteinExistence type="predicted"/>
<feature type="domain" description="Histidine kinase/HSP90-like ATPase" evidence="10">
    <location>
        <begin position="330"/>
        <end position="420"/>
    </location>
</feature>
<organism evidence="11 12">
    <name type="scientific">Cryptosporangium japonicum</name>
    <dbReference type="NCBI Taxonomy" id="80872"/>
    <lineage>
        <taxon>Bacteria</taxon>
        <taxon>Bacillati</taxon>
        <taxon>Actinomycetota</taxon>
        <taxon>Actinomycetes</taxon>
        <taxon>Cryptosporangiales</taxon>
        <taxon>Cryptosporangiaceae</taxon>
        <taxon>Cryptosporangium</taxon>
    </lineage>
</organism>
<reference evidence="12" key="1">
    <citation type="journal article" date="2019" name="Int. J. Syst. Evol. Microbiol.">
        <title>The Global Catalogue of Microorganisms (GCM) 10K type strain sequencing project: providing services to taxonomists for standard genome sequencing and annotation.</title>
        <authorList>
            <consortium name="The Broad Institute Genomics Platform"/>
            <consortium name="The Broad Institute Genome Sequencing Center for Infectious Disease"/>
            <person name="Wu L."/>
            <person name="Ma J."/>
        </authorList>
    </citation>
    <scope>NUCLEOTIDE SEQUENCE [LARGE SCALE GENOMIC DNA]</scope>
    <source>
        <strain evidence="12">JCM 10425</strain>
    </source>
</reference>
<keyword evidence="5" id="KW-0547">Nucleotide-binding</keyword>
<evidence type="ECO:0000256" key="5">
    <source>
        <dbReference type="ARBA" id="ARBA00022741"/>
    </source>
</evidence>
<evidence type="ECO:0000256" key="4">
    <source>
        <dbReference type="ARBA" id="ARBA00022679"/>
    </source>
</evidence>
<evidence type="ECO:0000256" key="6">
    <source>
        <dbReference type="ARBA" id="ARBA00022777"/>
    </source>
</evidence>
<dbReference type="CDD" id="cd16917">
    <property type="entry name" value="HATPase_UhpB-NarQ-NarX-like"/>
    <property type="match status" value="1"/>
</dbReference>
<accession>A0ABP3DFK6</accession>
<keyword evidence="8" id="KW-0902">Two-component regulatory system</keyword>
<dbReference type="InterPro" id="IPR003594">
    <property type="entry name" value="HATPase_dom"/>
</dbReference>
<dbReference type="Gene3D" id="3.30.565.10">
    <property type="entry name" value="Histidine kinase-like ATPase, C-terminal domain"/>
    <property type="match status" value="1"/>
</dbReference>
<evidence type="ECO:0000256" key="3">
    <source>
        <dbReference type="ARBA" id="ARBA00022553"/>
    </source>
</evidence>
<evidence type="ECO:0000259" key="10">
    <source>
        <dbReference type="SMART" id="SM00387"/>
    </source>
</evidence>
<dbReference type="InterPro" id="IPR011712">
    <property type="entry name" value="Sig_transdc_His_kin_sub3_dim/P"/>
</dbReference>
<evidence type="ECO:0000256" key="8">
    <source>
        <dbReference type="ARBA" id="ARBA00023012"/>
    </source>
</evidence>
<dbReference type="EC" id="2.7.13.3" evidence="2"/>
<dbReference type="SMART" id="SM00387">
    <property type="entry name" value="HATPase_c"/>
    <property type="match status" value="1"/>
</dbReference>
<dbReference type="RefSeq" id="WP_344647814.1">
    <property type="nucleotide sequence ID" value="NZ_BAAAGX010000006.1"/>
</dbReference>
<dbReference type="Pfam" id="PF02518">
    <property type="entry name" value="HATPase_c"/>
    <property type="match status" value="1"/>
</dbReference>
<dbReference type="InterPro" id="IPR050482">
    <property type="entry name" value="Sensor_HK_TwoCompSys"/>
</dbReference>
<feature type="transmembrane region" description="Helical" evidence="9">
    <location>
        <begin position="37"/>
        <end position="63"/>
    </location>
</feature>
<dbReference type="InterPro" id="IPR036890">
    <property type="entry name" value="HATPase_C_sf"/>
</dbReference>
<evidence type="ECO:0000313" key="11">
    <source>
        <dbReference type="EMBL" id="GAA0229096.1"/>
    </source>
</evidence>
<dbReference type="Pfam" id="PF07730">
    <property type="entry name" value="HisKA_3"/>
    <property type="match status" value="1"/>
</dbReference>
<evidence type="ECO:0000313" key="12">
    <source>
        <dbReference type="Proteomes" id="UP001500967"/>
    </source>
</evidence>
<dbReference type="PANTHER" id="PTHR24421">
    <property type="entry name" value="NITRATE/NITRITE SENSOR PROTEIN NARX-RELATED"/>
    <property type="match status" value="1"/>
</dbReference>
<dbReference type="EMBL" id="BAAAGX010000006">
    <property type="protein sequence ID" value="GAA0229096.1"/>
    <property type="molecule type" value="Genomic_DNA"/>
</dbReference>
<keyword evidence="9" id="KW-0472">Membrane</keyword>
<evidence type="ECO:0000256" key="1">
    <source>
        <dbReference type="ARBA" id="ARBA00000085"/>
    </source>
</evidence>
<keyword evidence="7" id="KW-0067">ATP-binding</keyword>
<dbReference type="GO" id="GO:0016301">
    <property type="term" value="F:kinase activity"/>
    <property type="evidence" value="ECO:0007669"/>
    <property type="project" value="UniProtKB-KW"/>
</dbReference>
<dbReference type="Pfam" id="PF13796">
    <property type="entry name" value="Sensor"/>
    <property type="match status" value="1"/>
</dbReference>
<feature type="transmembrane region" description="Helical" evidence="9">
    <location>
        <begin position="168"/>
        <end position="190"/>
    </location>
</feature>
<keyword evidence="9" id="KW-0812">Transmembrane</keyword>
<dbReference type="Proteomes" id="UP001500967">
    <property type="component" value="Unassembled WGS sequence"/>
</dbReference>
<gene>
    <name evidence="11" type="ORF">GCM10009539_13120</name>
</gene>
<feature type="transmembrane region" description="Helical" evidence="9">
    <location>
        <begin position="111"/>
        <end position="135"/>
    </location>
</feature>
<evidence type="ECO:0000256" key="9">
    <source>
        <dbReference type="SAM" id="Phobius"/>
    </source>
</evidence>
<comment type="caution">
    <text evidence="11">The sequence shown here is derived from an EMBL/GenBank/DDBJ whole genome shotgun (WGS) entry which is preliminary data.</text>
</comment>
<dbReference type="PANTHER" id="PTHR24421:SF10">
    <property type="entry name" value="NITRATE_NITRITE SENSOR PROTEIN NARQ"/>
    <property type="match status" value="1"/>
</dbReference>
<comment type="catalytic activity">
    <reaction evidence="1">
        <text>ATP + protein L-histidine = ADP + protein N-phospho-L-histidine.</text>
        <dbReference type="EC" id="2.7.13.3"/>
    </reaction>
</comment>
<name>A0ABP3DFK6_9ACTN</name>
<protein>
    <recommendedName>
        <fullName evidence="2">histidine kinase</fullName>
        <ecNumber evidence="2">2.7.13.3</ecNumber>
    </recommendedName>
</protein>
<keyword evidence="9" id="KW-1133">Transmembrane helix</keyword>
<keyword evidence="4" id="KW-0808">Transferase</keyword>
<evidence type="ECO:0000256" key="2">
    <source>
        <dbReference type="ARBA" id="ARBA00012438"/>
    </source>
</evidence>
<keyword evidence="3" id="KW-0597">Phosphoprotein</keyword>
<dbReference type="Gene3D" id="1.20.5.1930">
    <property type="match status" value="1"/>
</dbReference>
<evidence type="ECO:0000256" key="7">
    <source>
        <dbReference type="ARBA" id="ARBA00022840"/>
    </source>
</evidence>
<sequence>MSTDPARPRSSLRSAIGRAARRGWAGVEQLVGGFGTAAAALAVLAFVVVTAVTSLVGVGLLAVPAAARTVRALANRERHRLARYGVDLPDLAPPAPGVRGALADRSLRRELGWAVGHGTLGFVLGLLGVLLPFIAVRDLTFVLYWRLLPADPTATSIGVGTVHSTLGALWVSLLGVGWVAVIVGVVPNMARLQSWPARKLLVPDASVDLSMRVAELTSTRAAALDAHAVELRRIERALHDGSQNRLVAVNVLLGAARRALVRHPDEAEAILARAQDAAETALADLRAVARSILPPVLADRGLAGALTGLASASPVPCEAEIDVAGRCAASVEATAYFVAAEALTNVAKHSGARSARLTATLRGGTLRVEVTDDGHGGADARHGSGLDGIRRRIEAYDGVLRLDSPKGGPTILAVELPCGS</sequence>
<dbReference type="InterPro" id="IPR025828">
    <property type="entry name" value="Put_sensor_dom"/>
</dbReference>
<dbReference type="SUPFAM" id="SSF55874">
    <property type="entry name" value="ATPase domain of HSP90 chaperone/DNA topoisomerase II/histidine kinase"/>
    <property type="match status" value="1"/>
</dbReference>
<keyword evidence="12" id="KW-1185">Reference proteome</keyword>